<accession>A0A398DU34</accession>
<reference evidence="2 3" key="1">
    <citation type="submission" date="2018-09" db="EMBL/GenBank/DDBJ databases">
        <title>Discovery and Ecogenomic Context for Candidatus Cryosericales, a Global Caldiserica Order Active in Thawing Permafrost.</title>
        <authorList>
            <person name="Martinez M.A."/>
            <person name="Woodcroft B.J."/>
            <person name="Ignacio Espinoza J.C."/>
            <person name="Zayed A."/>
            <person name="Singleton C.M."/>
            <person name="Boyd J."/>
            <person name="Li Y.-F."/>
            <person name="Purvine S."/>
            <person name="Maughan H."/>
            <person name="Hodgkins S.B."/>
            <person name="Anderson D."/>
            <person name="Sederholm M."/>
            <person name="Temperton B."/>
            <person name="Saleska S.R."/>
            <person name="Tyson G.W."/>
            <person name="Rich V.I."/>
        </authorList>
    </citation>
    <scope>NUCLEOTIDE SEQUENCE [LARGE SCALE GENOMIC DNA]</scope>
    <source>
        <strain evidence="2 3">SMC1</strain>
    </source>
</reference>
<keyword evidence="3" id="KW-1185">Reference proteome</keyword>
<organism evidence="2 3">
    <name type="scientific">Candidatus Cryosericum septentrionale</name>
    <dbReference type="NCBI Taxonomy" id="2290913"/>
    <lineage>
        <taxon>Bacteria</taxon>
        <taxon>Pseudomonadati</taxon>
        <taxon>Caldisericota/Cryosericota group</taxon>
        <taxon>Candidatus Cryosericota</taxon>
        <taxon>Candidatus Cryosericia</taxon>
        <taxon>Candidatus Cryosericales</taxon>
        <taxon>Candidatus Cryosericaceae</taxon>
        <taxon>Candidatus Cryosericum</taxon>
    </lineage>
</organism>
<dbReference type="PANTHER" id="PTHR30501">
    <property type="entry name" value="UPF0597 PROTEIN YHAM"/>
    <property type="match status" value="1"/>
</dbReference>
<dbReference type="InterPro" id="IPR005130">
    <property type="entry name" value="Ser_deHydtase-like_asu"/>
</dbReference>
<dbReference type="AlphaFoldDB" id="A0A398DU34"/>
<evidence type="ECO:0000259" key="1">
    <source>
        <dbReference type="Pfam" id="PF03313"/>
    </source>
</evidence>
<name>A0A398DU34_9BACT</name>
<comment type="caution">
    <text evidence="2">The sequence shown here is derived from an EMBL/GenBank/DDBJ whole genome shotgun (WGS) entry which is preliminary data.</text>
</comment>
<proteinExistence type="predicted"/>
<dbReference type="GO" id="GO:0019450">
    <property type="term" value="P:L-cysteine catabolic process to pyruvate"/>
    <property type="evidence" value="ECO:0007669"/>
    <property type="project" value="TreeGrafter"/>
</dbReference>
<dbReference type="Pfam" id="PF03313">
    <property type="entry name" value="SDH_alpha"/>
    <property type="match status" value="1"/>
</dbReference>
<gene>
    <name evidence="2" type="ORF">SMC1_10085</name>
</gene>
<dbReference type="Proteomes" id="UP000266113">
    <property type="component" value="Unassembled WGS sequence"/>
</dbReference>
<dbReference type="PANTHER" id="PTHR30501:SF2">
    <property type="entry name" value="UPF0597 PROTEIN YHAM"/>
    <property type="match status" value="1"/>
</dbReference>
<dbReference type="GO" id="GO:0080146">
    <property type="term" value="F:L-cysteine desulfhydrase activity"/>
    <property type="evidence" value="ECO:0007669"/>
    <property type="project" value="TreeGrafter"/>
</dbReference>
<sequence>MNQREMVIKDITGTMARILCDGAKLGCALKLSTAAGIAIKSAWLALSGASIPSGDGLVCSTADETIQMIRKLASIGMIDTDKEMCKLVIGRENESKHQHSLK</sequence>
<dbReference type="EMBL" id="QXIY01000052">
    <property type="protein sequence ID" value="RIE15487.1"/>
    <property type="molecule type" value="Genomic_DNA"/>
</dbReference>
<dbReference type="OrthoDB" id="41906at2"/>
<dbReference type="InterPro" id="IPR021144">
    <property type="entry name" value="UPF0597"/>
</dbReference>
<evidence type="ECO:0000313" key="3">
    <source>
        <dbReference type="Proteomes" id="UP000266113"/>
    </source>
</evidence>
<protein>
    <recommendedName>
        <fullName evidence="1">Serine dehydratase-like alpha subunit domain-containing protein</fullName>
    </recommendedName>
</protein>
<feature type="domain" description="Serine dehydratase-like alpha subunit" evidence="1">
    <location>
        <begin position="5"/>
        <end position="85"/>
    </location>
</feature>
<evidence type="ECO:0000313" key="2">
    <source>
        <dbReference type="EMBL" id="RIE15487.1"/>
    </source>
</evidence>